<organism evidence="2 3">
    <name type="scientific">Mariniphaga anaerophila</name>
    <dbReference type="NCBI Taxonomy" id="1484053"/>
    <lineage>
        <taxon>Bacteria</taxon>
        <taxon>Pseudomonadati</taxon>
        <taxon>Bacteroidota</taxon>
        <taxon>Bacteroidia</taxon>
        <taxon>Marinilabiliales</taxon>
        <taxon>Prolixibacteraceae</taxon>
        <taxon>Mariniphaga</taxon>
    </lineage>
</organism>
<sequence>MKLFMARKIEILIIIVVLTSLKSIAQQNTLHELGEIVRLEYNNPGLLVDLGVGLWALPMPMDFNDDGNTDMVVSNGGRGAYNGLYFFKNSNENNESIFEPPVRIGDGPPHIQVSYPNNEPRILGPGIEYINFKDRVLKRAEGIFNAKEIYSFSKRRRSTQWKYVDYDNDGDLDILVGVDDWSDYGWDNAFNSKGEWTRGELHGYVVLIENINGEYKLSGQLQAGGRAIDVYGMSTPNMEDFDGDGDLDLICGEFTDRLTWFENIGTREKPEFAEGRFLENNEGIIHMDLQMISPVAFDWDKDGKTDLVVGEEDGRVALLRNTGEITYDMPQFESPVFLKQEAGYVKFGALVTPFSIDWDDDGDEDLICGNSAGYIGYIENLDGGNLPKWDAPVYLKADGEVIRIMADENGSIQGPAEKKWGYTSLSVADWDGDGLKDIVINSIWGKIEWYKNNGKKGAPKLTKMGSVKIDWEGQEPKKPTWNWWNPGEEELVTQWRTTPFMIDWNKDGLMDLIMLDDEGYLAFFERFLKNEELYLKPGKRIFMDADNGGLLRLNDREAGSSGRRKICLVDWDGDGKLDLLANSKNVEFYKNTGSKNGLVFFKQQGDISDISLAGHSTSPTVVDWNNNGKPDLLFGAEDGHLYFFKNE</sequence>
<dbReference type="SUPFAM" id="SSF69318">
    <property type="entry name" value="Integrin alpha N-terminal domain"/>
    <property type="match status" value="2"/>
</dbReference>
<dbReference type="InterPro" id="IPR013517">
    <property type="entry name" value="FG-GAP"/>
</dbReference>
<dbReference type="STRING" id="1484053.SAMN05444274_104220"/>
<evidence type="ECO:0000313" key="3">
    <source>
        <dbReference type="Proteomes" id="UP000184164"/>
    </source>
</evidence>
<protein>
    <submittedName>
        <fullName evidence="2">Repeat domain-containing protein</fullName>
    </submittedName>
</protein>
<dbReference type="PANTHER" id="PTHR44103">
    <property type="entry name" value="PROPROTEIN CONVERTASE P"/>
    <property type="match status" value="1"/>
</dbReference>
<dbReference type="Proteomes" id="UP000184164">
    <property type="component" value="Unassembled WGS sequence"/>
</dbReference>
<dbReference type="PANTHER" id="PTHR44103:SF1">
    <property type="entry name" value="PROPROTEIN CONVERTASE P"/>
    <property type="match status" value="1"/>
</dbReference>
<dbReference type="InterPro" id="IPR028994">
    <property type="entry name" value="Integrin_alpha_N"/>
</dbReference>
<dbReference type="Pfam" id="PF13517">
    <property type="entry name" value="FG-GAP_3"/>
    <property type="match status" value="2"/>
</dbReference>
<name>A0A1M5A7L0_9BACT</name>
<dbReference type="AlphaFoldDB" id="A0A1M5A7L0"/>
<keyword evidence="1" id="KW-0732">Signal</keyword>
<evidence type="ECO:0000313" key="2">
    <source>
        <dbReference type="EMBL" id="SHF26298.1"/>
    </source>
</evidence>
<keyword evidence="3" id="KW-1185">Reference proteome</keyword>
<gene>
    <name evidence="2" type="ORF">SAMN05444274_104220</name>
</gene>
<dbReference type="Gene3D" id="2.130.10.130">
    <property type="entry name" value="Integrin alpha, N-terminal"/>
    <property type="match status" value="2"/>
</dbReference>
<accession>A0A1M5A7L0</accession>
<proteinExistence type="predicted"/>
<dbReference type="EMBL" id="FQUM01000004">
    <property type="protein sequence ID" value="SHF26298.1"/>
    <property type="molecule type" value="Genomic_DNA"/>
</dbReference>
<reference evidence="2 3" key="1">
    <citation type="submission" date="2016-11" db="EMBL/GenBank/DDBJ databases">
        <authorList>
            <person name="Jaros S."/>
            <person name="Januszkiewicz K."/>
            <person name="Wedrychowicz H."/>
        </authorList>
    </citation>
    <scope>NUCLEOTIDE SEQUENCE [LARGE SCALE GENOMIC DNA]</scope>
    <source>
        <strain evidence="2 3">DSM 26910</strain>
    </source>
</reference>
<evidence type="ECO:0000256" key="1">
    <source>
        <dbReference type="ARBA" id="ARBA00022729"/>
    </source>
</evidence>